<comment type="caution">
    <text evidence="2">The sequence shown here is derived from an EMBL/GenBank/DDBJ whole genome shotgun (WGS) entry which is preliminary data.</text>
</comment>
<dbReference type="AlphaFoldDB" id="A0AAE0BM92"/>
<keyword evidence="3" id="KW-1185">Reference proteome</keyword>
<organism evidence="2 3">
    <name type="scientific">Cymbomonas tetramitiformis</name>
    <dbReference type="NCBI Taxonomy" id="36881"/>
    <lineage>
        <taxon>Eukaryota</taxon>
        <taxon>Viridiplantae</taxon>
        <taxon>Chlorophyta</taxon>
        <taxon>Pyramimonadophyceae</taxon>
        <taxon>Pyramimonadales</taxon>
        <taxon>Pyramimonadaceae</taxon>
        <taxon>Cymbomonas</taxon>
    </lineage>
</organism>
<accession>A0AAE0BM92</accession>
<feature type="region of interest" description="Disordered" evidence="1">
    <location>
        <begin position="116"/>
        <end position="175"/>
    </location>
</feature>
<sequence length="175" mass="19564">MMVGMQQVAPEEEMVPSLVEGTPVNTRASWAVWPPPVKEVAVLEEQMDETNMLAEQQAKLIRESAQYQKAREQQRQLTQQQQLHMMHDPGYDDLMAVKQHLDQNFPDDMDKVSIASEARTDLTSSSIVPAGRTRPVPPPSAGGALEPHSRKPPPPPPEEERPQSPIDLKMEGVEK</sequence>
<evidence type="ECO:0000256" key="1">
    <source>
        <dbReference type="SAM" id="MobiDB-lite"/>
    </source>
</evidence>
<dbReference type="Proteomes" id="UP001190700">
    <property type="component" value="Unassembled WGS sequence"/>
</dbReference>
<evidence type="ECO:0000313" key="3">
    <source>
        <dbReference type="Proteomes" id="UP001190700"/>
    </source>
</evidence>
<evidence type="ECO:0000313" key="2">
    <source>
        <dbReference type="EMBL" id="KAK3238415.1"/>
    </source>
</evidence>
<feature type="region of interest" description="Disordered" evidence="1">
    <location>
        <begin position="71"/>
        <end position="91"/>
    </location>
</feature>
<name>A0AAE0BM92_9CHLO</name>
<protein>
    <submittedName>
        <fullName evidence="2">Uncharacterized protein</fullName>
    </submittedName>
</protein>
<gene>
    <name evidence="2" type="ORF">CYMTET_51573</name>
</gene>
<feature type="compositionally biased region" description="Basic and acidic residues" evidence="1">
    <location>
        <begin position="158"/>
        <end position="175"/>
    </location>
</feature>
<reference evidence="2 3" key="1">
    <citation type="journal article" date="2015" name="Genome Biol. Evol.">
        <title>Comparative Genomics of a Bacterivorous Green Alga Reveals Evolutionary Causalities and Consequences of Phago-Mixotrophic Mode of Nutrition.</title>
        <authorList>
            <person name="Burns J.A."/>
            <person name="Paasch A."/>
            <person name="Narechania A."/>
            <person name="Kim E."/>
        </authorList>
    </citation>
    <scope>NUCLEOTIDE SEQUENCE [LARGE SCALE GENOMIC DNA]</scope>
    <source>
        <strain evidence="2 3">PLY_AMNH</strain>
    </source>
</reference>
<proteinExistence type="predicted"/>
<dbReference type="EMBL" id="LGRX02034220">
    <property type="protein sequence ID" value="KAK3238415.1"/>
    <property type="molecule type" value="Genomic_DNA"/>
</dbReference>